<protein>
    <submittedName>
        <fullName evidence="1">Uncharacterized protein</fullName>
    </submittedName>
</protein>
<sequence>MNVQQKAIETLLITNPFPMTFDEKELNNRIEWATESYKVKVAYTILDNTAYSYKLNYDCTFDMLEKLKAAYKSNQTHEVSGHYQSKAPHGHIVMVKSKKQQVEDLKNLTESVTAAYKQEIEQSQRLHLKTLTDKAQAQAEARIQAQRQEEQDAANEALISAYMTK</sequence>
<proteinExistence type="predicted"/>
<dbReference type="AlphaFoldDB" id="A0AAW4ZYD0"/>
<organism evidence="1 2">
    <name type="scientific">Photobacterium phosphoreum</name>
    <dbReference type="NCBI Taxonomy" id="659"/>
    <lineage>
        <taxon>Bacteria</taxon>
        <taxon>Pseudomonadati</taxon>
        <taxon>Pseudomonadota</taxon>
        <taxon>Gammaproteobacteria</taxon>
        <taxon>Vibrionales</taxon>
        <taxon>Vibrionaceae</taxon>
        <taxon>Photobacterium</taxon>
    </lineage>
</organism>
<comment type="caution">
    <text evidence="1">The sequence shown here is derived from an EMBL/GenBank/DDBJ whole genome shotgun (WGS) entry which is preliminary data.</text>
</comment>
<evidence type="ECO:0000313" key="1">
    <source>
        <dbReference type="EMBL" id="MCF2304168.1"/>
    </source>
</evidence>
<dbReference type="Proteomes" id="UP000813876">
    <property type="component" value="Unassembled WGS sequence"/>
</dbReference>
<gene>
    <name evidence="1" type="ORF">GLP33_20940</name>
</gene>
<accession>A0AAW4ZYD0</accession>
<evidence type="ECO:0000313" key="2">
    <source>
        <dbReference type="Proteomes" id="UP000813876"/>
    </source>
</evidence>
<dbReference type="EMBL" id="WMCP01000049">
    <property type="protein sequence ID" value="MCF2304168.1"/>
    <property type="molecule type" value="Genomic_DNA"/>
</dbReference>
<name>A0AAW4ZYD0_PHOPO</name>
<dbReference type="RefSeq" id="WP_232581771.1">
    <property type="nucleotide sequence ID" value="NZ_WMCP01000049.1"/>
</dbReference>
<reference evidence="1" key="1">
    <citation type="submission" date="2019-11" db="EMBL/GenBank/DDBJ databases">
        <title>Comparative genomics of photobacteria reveal adaptation to distinct habitats.</title>
        <authorList>
            <person name="Fuertes-Perez S."/>
            <person name="Hilgarth M."/>
            <person name="Vogel R.F."/>
        </authorList>
    </citation>
    <scope>NUCLEOTIDE SEQUENCE</scope>
    <source>
        <strain evidence="1">TMW2.2145</strain>
    </source>
</reference>